<evidence type="ECO:0000259" key="1">
    <source>
        <dbReference type="Pfam" id="PF02342"/>
    </source>
</evidence>
<accession>A0A174PEP6</accession>
<dbReference type="Pfam" id="PF02342">
    <property type="entry name" value="TerD"/>
    <property type="match status" value="1"/>
</dbReference>
<evidence type="ECO:0000313" key="2">
    <source>
        <dbReference type="EMBL" id="CUP56875.1"/>
    </source>
</evidence>
<dbReference type="PANTHER" id="PTHR32097">
    <property type="entry name" value="CAMP-BINDING PROTEIN 1-RELATED"/>
    <property type="match status" value="1"/>
</dbReference>
<organism evidence="2 3">
    <name type="scientific">Blautia obeum</name>
    <dbReference type="NCBI Taxonomy" id="40520"/>
    <lineage>
        <taxon>Bacteria</taxon>
        <taxon>Bacillati</taxon>
        <taxon>Bacillota</taxon>
        <taxon>Clostridia</taxon>
        <taxon>Lachnospirales</taxon>
        <taxon>Lachnospiraceae</taxon>
        <taxon>Blautia</taxon>
    </lineage>
</organism>
<dbReference type="AlphaFoldDB" id="A0A174PEP6"/>
<dbReference type="CDD" id="cd06974">
    <property type="entry name" value="TerD_like"/>
    <property type="match status" value="1"/>
</dbReference>
<dbReference type="RefSeq" id="WP_055059051.1">
    <property type="nucleotide sequence ID" value="NZ_CZBP01000001.1"/>
</dbReference>
<dbReference type="Gene3D" id="2.60.60.30">
    <property type="entry name" value="sav2460 like domains"/>
    <property type="match status" value="1"/>
</dbReference>
<feature type="domain" description="TerD" evidence="1">
    <location>
        <begin position="1"/>
        <end position="198"/>
    </location>
</feature>
<dbReference type="Proteomes" id="UP000095762">
    <property type="component" value="Unassembled WGS sequence"/>
</dbReference>
<reference evidence="2 3" key="1">
    <citation type="submission" date="2015-09" db="EMBL/GenBank/DDBJ databases">
        <authorList>
            <consortium name="Pathogen Informatics"/>
        </authorList>
    </citation>
    <scope>NUCLEOTIDE SEQUENCE [LARGE SCALE GENOMIC DNA]</scope>
    <source>
        <strain evidence="2 3">2789STDY5834957</strain>
    </source>
</reference>
<name>A0A174PEP6_9FIRM</name>
<dbReference type="PANTHER" id="PTHR32097:SF15">
    <property type="entry name" value="STRESS RESPONSE PROTEIN SCP2"/>
    <property type="match status" value="1"/>
</dbReference>
<dbReference type="InterPro" id="IPR051324">
    <property type="entry name" value="Stress/Tellurium_Resist"/>
</dbReference>
<gene>
    <name evidence="2" type="primary">yceC_1</name>
    <name evidence="2" type="ORF">ERS852569_00002</name>
</gene>
<sequence>MSVSLQKGQKVNLSKEHAGLSKVIVGLGWDEAKSSGFLGGLFGSSSQQAIDCDASAIMLKNGKFTDKTDLVYFGNLKHKSGTVNHMGDNLTGAGEGDDEQIVIDLSRVPAEYDKIVIVVNIYQAVKRKQHFGMIKNAFIRLVDARDNKEMCKYNLTENYSGMTAMIFGEIYRHNGEWKFNAVGNGTTDPGLSELCQRFV</sequence>
<protein>
    <submittedName>
        <fullName evidence="2">Stress response protein SCP2</fullName>
    </submittedName>
</protein>
<evidence type="ECO:0000313" key="3">
    <source>
        <dbReference type="Proteomes" id="UP000095762"/>
    </source>
</evidence>
<dbReference type="EMBL" id="CZBP01000001">
    <property type="protein sequence ID" value="CUP56875.1"/>
    <property type="molecule type" value="Genomic_DNA"/>
</dbReference>
<proteinExistence type="predicted"/>
<dbReference type="InterPro" id="IPR003325">
    <property type="entry name" value="TerD"/>
</dbReference>